<gene>
    <name evidence="5" type="ORF">BJ976_000451</name>
</gene>
<dbReference type="OrthoDB" id="9803968at2"/>
<evidence type="ECO:0000313" key="6">
    <source>
        <dbReference type="Proteomes" id="UP000560081"/>
    </source>
</evidence>
<dbReference type="Gene3D" id="2.30.38.10">
    <property type="entry name" value="Luciferase, Domain 3"/>
    <property type="match status" value="1"/>
</dbReference>
<dbReference type="AlphaFoldDB" id="A0A4Y8X3G8"/>
<dbReference type="EMBL" id="JACHMC010000001">
    <property type="protein sequence ID" value="MBB4882100.1"/>
    <property type="molecule type" value="Genomic_DNA"/>
</dbReference>
<dbReference type="GO" id="GO:0006631">
    <property type="term" value="P:fatty acid metabolic process"/>
    <property type="evidence" value="ECO:0007669"/>
    <property type="project" value="TreeGrafter"/>
</dbReference>
<dbReference type="Gene3D" id="3.30.300.30">
    <property type="match status" value="1"/>
</dbReference>
<dbReference type="PANTHER" id="PTHR43201:SF5">
    <property type="entry name" value="MEDIUM-CHAIN ACYL-COA LIGASE ACSF2, MITOCHONDRIAL"/>
    <property type="match status" value="1"/>
</dbReference>
<accession>A0A4Y8X3G8</accession>
<proteinExistence type="inferred from homology"/>
<organism evidence="5 6">
    <name type="scientific">Micrococcus flavus</name>
    <dbReference type="NCBI Taxonomy" id="384602"/>
    <lineage>
        <taxon>Bacteria</taxon>
        <taxon>Bacillati</taxon>
        <taxon>Actinomycetota</taxon>
        <taxon>Actinomycetes</taxon>
        <taxon>Micrococcales</taxon>
        <taxon>Micrococcaceae</taxon>
        <taxon>Micrococcus</taxon>
    </lineage>
</organism>
<evidence type="ECO:0000256" key="2">
    <source>
        <dbReference type="ARBA" id="ARBA00022598"/>
    </source>
</evidence>
<dbReference type="SUPFAM" id="SSF56801">
    <property type="entry name" value="Acetyl-CoA synthetase-like"/>
    <property type="match status" value="1"/>
</dbReference>
<dbReference type="Proteomes" id="UP000560081">
    <property type="component" value="Unassembled WGS sequence"/>
</dbReference>
<dbReference type="PROSITE" id="PS00455">
    <property type="entry name" value="AMP_BINDING"/>
    <property type="match status" value="1"/>
</dbReference>
<evidence type="ECO:0000256" key="1">
    <source>
        <dbReference type="ARBA" id="ARBA00006432"/>
    </source>
</evidence>
<dbReference type="Pfam" id="PF13193">
    <property type="entry name" value="AMP-binding_C"/>
    <property type="match status" value="1"/>
</dbReference>
<keyword evidence="6" id="KW-1185">Reference proteome</keyword>
<feature type="domain" description="AMP-binding enzyme C-terminal" evidence="4">
    <location>
        <begin position="500"/>
        <end position="576"/>
    </location>
</feature>
<evidence type="ECO:0000259" key="4">
    <source>
        <dbReference type="Pfam" id="PF13193"/>
    </source>
</evidence>
<dbReference type="Pfam" id="PF00501">
    <property type="entry name" value="AMP-binding"/>
    <property type="match status" value="1"/>
</dbReference>
<dbReference type="Gene3D" id="3.40.50.980">
    <property type="match status" value="3"/>
</dbReference>
<reference evidence="5 6" key="1">
    <citation type="submission" date="2020-08" db="EMBL/GenBank/DDBJ databases">
        <title>Sequencing the genomes of 1000 actinobacteria strains.</title>
        <authorList>
            <person name="Klenk H.-P."/>
        </authorList>
    </citation>
    <scope>NUCLEOTIDE SEQUENCE [LARGE SCALE GENOMIC DNA]</scope>
    <source>
        <strain evidence="5 6">DSM 19079</strain>
    </source>
</reference>
<comment type="caution">
    <text evidence="5">The sequence shown here is derived from an EMBL/GenBank/DDBJ whole genome shotgun (WGS) entry which is preliminary data.</text>
</comment>
<dbReference type="InterPro" id="IPR000873">
    <property type="entry name" value="AMP-dep_synth/lig_dom"/>
</dbReference>
<name>A0A4Y8X3G8_9MICC</name>
<dbReference type="EC" id="6.2.1.-" evidence="5"/>
<dbReference type="InterPro" id="IPR025110">
    <property type="entry name" value="AMP-bd_C"/>
</dbReference>
<dbReference type="PANTHER" id="PTHR43201">
    <property type="entry name" value="ACYL-COA SYNTHETASE"/>
    <property type="match status" value="1"/>
</dbReference>
<dbReference type="RefSeq" id="WP_135028858.1">
    <property type="nucleotide sequence ID" value="NZ_BMLA01000006.1"/>
</dbReference>
<protein>
    <submittedName>
        <fullName evidence="5">Fatty-acyl-CoA synthase</fullName>
        <ecNumber evidence="5">6.2.1.-</ecNumber>
    </submittedName>
</protein>
<dbReference type="InterPro" id="IPR020845">
    <property type="entry name" value="AMP-binding_CS"/>
</dbReference>
<comment type="similarity">
    <text evidence="1">Belongs to the ATP-dependent AMP-binding enzyme family.</text>
</comment>
<dbReference type="GO" id="GO:0031956">
    <property type="term" value="F:medium-chain fatty acid-CoA ligase activity"/>
    <property type="evidence" value="ECO:0007669"/>
    <property type="project" value="TreeGrafter"/>
</dbReference>
<evidence type="ECO:0000313" key="5">
    <source>
        <dbReference type="EMBL" id="MBB4882100.1"/>
    </source>
</evidence>
<feature type="domain" description="AMP-dependent synthetase/ligase" evidence="3">
    <location>
        <begin position="37"/>
        <end position="449"/>
    </location>
</feature>
<keyword evidence="2 5" id="KW-0436">Ligase</keyword>
<dbReference type="FunFam" id="3.30.300.30:FF:000008">
    <property type="entry name" value="2,3-dihydroxybenzoate-AMP ligase"/>
    <property type="match status" value="1"/>
</dbReference>
<sequence length="600" mass="63743">MSPTPDASTTDVSAAESYTAGPQDIDLLDQTLAQNLDATAERFPGAVALDERVTGRRWTYAQLADESRRVAKALIAAGYERGDRLGMWSPNVAEWATLLYGAARAGVILVNLNPAYRAHELTYVVEQCTMRGLVVACPDARTDPPQIARQVAREGAPALRQLILLPADADADADAVPVGGPAPVAPEGAAAGGDAVVAGRAGEPVAEIGWAAFLAAGAEISDAELAAREAEGGPDDPVNLQYTSGTTGFPKGVTLTHRNVLNNGFHIGELLRYTDEDGVVIPVPFFHCFGMVIGLIAAVSHGTASILPSRSFDPAAALRAVTETGATSLYGVPTMFIAMLARPEVADLDLSTLRTGVMAGSTCPVEVMEQVIERLHMAEVAICYGMTETAPVSTMTRADDSLERRTQTVGRSMPHVETKIVDPATGEPVRRGATGELCTRGYSVMSGYWEEPERTAAVIDEDGWMHSGDLASMDEDGYVRIEGRIKDLIIRGGENISPREVEEFLYRHPDIQDVQVIGVPDERYGEELMACIILKPGAAALTAEDLKEFADGRIAHYKVPRHVKLLSAFPMTVSGKVRKVGLREEAAAELAGRSGGGGAG</sequence>
<evidence type="ECO:0000259" key="3">
    <source>
        <dbReference type="Pfam" id="PF00501"/>
    </source>
</evidence>
<dbReference type="InterPro" id="IPR045851">
    <property type="entry name" value="AMP-bd_C_sf"/>
</dbReference>
<dbReference type="CDD" id="cd05917">
    <property type="entry name" value="FACL_like_2"/>
    <property type="match status" value="1"/>
</dbReference>